<gene>
    <name evidence="2" type="ORF">H4W31_000845</name>
</gene>
<dbReference type="EMBL" id="JADBEB010000001">
    <property type="protein sequence ID" value="MBE1485207.1"/>
    <property type="molecule type" value="Genomic_DNA"/>
</dbReference>
<dbReference type="RefSeq" id="WP_192765438.1">
    <property type="nucleotide sequence ID" value="NZ_JADBEB010000001.1"/>
</dbReference>
<proteinExistence type="predicted"/>
<accession>A0A927QW75</accession>
<name>A0A927QW75_9ACTN</name>
<evidence type="ECO:0000313" key="3">
    <source>
        <dbReference type="Proteomes" id="UP000649753"/>
    </source>
</evidence>
<dbReference type="Proteomes" id="UP000649753">
    <property type="component" value="Unassembled WGS sequence"/>
</dbReference>
<dbReference type="GO" id="GO:0016787">
    <property type="term" value="F:hydrolase activity"/>
    <property type="evidence" value="ECO:0007669"/>
    <property type="project" value="UniProtKB-KW"/>
</dbReference>
<evidence type="ECO:0000313" key="2">
    <source>
        <dbReference type="EMBL" id="MBE1485207.1"/>
    </source>
</evidence>
<organism evidence="2 3">
    <name type="scientific">Plantactinospora soyae</name>
    <dbReference type="NCBI Taxonomy" id="1544732"/>
    <lineage>
        <taxon>Bacteria</taxon>
        <taxon>Bacillati</taxon>
        <taxon>Actinomycetota</taxon>
        <taxon>Actinomycetes</taxon>
        <taxon>Micromonosporales</taxon>
        <taxon>Micromonosporaceae</taxon>
        <taxon>Plantactinospora</taxon>
    </lineage>
</organism>
<reference evidence="2" key="1">
    <citation type="submission" date="2020-10" db="EMBL/GenBank/DDBJ databases">
        <title>Sequencing the genomes of 1000 actinobacteria strains.</title>
        <authorList>
            <person name="Klenk H.-P."/>
        </authorList>
    </citation>
    <scope>NUCLEOTIDE SEQUENCE</scope>
    <source>
        <strain evidence="2">DSM 46832</strain>
    </source>
</reference>
<evidence type="ECO:0000259" key="1">
    <source>
        <dbReference type="Pfam" id="PF26348"/>
    </source>
</evidence>
<protein>
    <submittedName>
        <fullName evidence="2">5-methylcytosine-specific restriction protein A</fullName>
        <ecNumber evidence="2">3.1.21.-</ecNumber>
    </submittedName>
</protein>
<dbReference type="InterPro" id="IPR058712">
    <property type="entry name" value="SRA_ScoMcrA"/>
</dbReference>
<dbReference type="AlphaFoldDB" id="A0A927QW75"/>
<comment type="caution">
    <text evidence="2">The sequence shown here is derived from an EMBL/GenBank/DDBJ whole genome shotgun (WGS) entry which is preliminary data.</text>
</comment>
<dbReference type="EC" id="3.1.21.-" evidence="2"/>
<keyword evidence="3" id="KW-1185">Reference proteome</keyword>
<sequence length="310" mass="34335">MGAIDLQPGTVITRQDRSDRWGGSIQGGILPSSSTPNVFVYSDPAEGRKWGYDFDGWSTDGSVFFYTGEGAEGDQTFAYWKNQAVLAHNEQGRTLHLFIAASGRQRGGKLHRYVGEFEVDPALPHVRADDPVRERSVIVFRLRPLGAVDRAEPDVAGFPDVEQTAESSVVPTESADAGSFVRAPSKGGLALRRETNLSKRYEKHLVDQGHIVGRCRVRPPGEIGYLFTDLYDSTADELYEAKAVSTRDAIRCAIGQLFDYRRHIESKDARLTVLLPVRPASDLVDLIHSCGMNCVYETEKGFFKRIDPPS</sequence>
<keyword evidence="2" id="KW-0378">Hydrolase</keyword>
<feature type="domain" description="ScoMcrA-like SRA" evidence="1">
    <location>
        <begin position="13"/>
        <end position="150"/>
    </location>
</feature>
<dbReference type="Pfam" id="PF26348">
    <property type="entry name" value="SRA_ScoMcrA"/>
    <property type="match status" value="1"/>
</dbReference>